<accession>A0ABX3SRR2</accession>
<dbReference type="Pfam" id="PF00175">
    <property type="entry name" value="NAD_binding_1"/>
    <property type="match status" value="1"/>
</dbReference>
<keyword evidence="3" id="KW-0285">Flavoprotein</keyword>
<comment type="caution">
    <text evidence="12">The sequence shown here is derived from an EMBL/GenBank/DDBJ whole genome shotgun (WGS) entry which is preliminary data.</text>
</comment>
<dbReference type="Gene3D" id="1.20.990.10">
    <property type="entry name" value="NADPH-cytochrome p450 Reductase, Chain A, domain 3"/>
    <property type="match status" value="1"/>
</dbReference>
<dbReference type="InterPro" id="IPR003097">
    <property type="entry name" value="CysJ-like_FAD-binding"/>
</dbReference>
<evidence type="ECO:0000256" key="6">
    <source>
        <dbReference type="ARBA" id="ARBA00022857"/>
    </source>
</evidence>
<keyword evidence="5" id="KW-0274">FAD</keyword>
<feature type="region of interest" description="Disordered" evidence="9">
    <location>
        <begin position="166"/>
        <end position="189"/>
    </location>
</feature>
<dbReference type="SUPFAM" id="SSF63380">
    <property type="entry name" value="Riboflavin synthase domain-like"/>
    <property type="match status" value="1"/>
</dbReference>
<evidence type="ECO:0000313" key="12">
    <source>
        <dbReference type="EMBL" id="ORA82365.1"/>
    </source>
</evidence>
<keyword evidence="8" id="KW-0028">Amino-acid biosynthesis</keyword>
<keyword evidence="7" id="KW-0560">Oxidoreductase</keyword>
<dbReference type="RefSeq" id="WP_071512183.1">
    <property type="nucleotide sequence ID" value="NZ_CP060015.1"/>
</dbReference>
<dbReference type="InterPro" id="IPR001094">
    <property type="entry name" value="Flavdoxin-like"/>
</dbReference>
<evidence type="ECO:0000259" key="10">
    <source>
        <dbReference type="PROSITE" id="PS50902"/>
    </source>
</evidence>
<dbReference type="InterPro" id="IPR039261">
    <property type="entry name" value="FNR_nucleotide-bd"/>
</dbReference>
<dbReference type="Pfam" id="PF00258">
    <property type="entry name" value="Flavodoxin_1"/>
    <property type="match status" value="1"/>
</dbReference>
<dbReference type="InterPro" id="IPR001709">
    <property type="entry name" value="Flavoprot_Pyr_Nucl_cyt_Rdtase"/>
</dbReference>
<feature type="domain" description="FAD-binding FR-type" evidence="11">
    <location>
        <begin position="187"/>
        <end position="421"/>
    </location>
</feature>
<keyword evidence="8" id="KW-0198">Cysteine biosynthesis</keyword>
<dbReference type="PANTHER" id="PTHR19384">
    <property type="entry name" value="NITRIC OXIDE SYNTHASE-RELATED"/>
    <property type="match status" value="1"/>
</dbReference>
<dbReference type="Gene3D" id="3.40.50.80">
    <property type="entry name" value="Nucleotide-binding domain of ferredoxin-NADP reductase (FNR) module"/>
    <property type="match status" value="1"/>
</dbReference>
<dbReference type="Pfam" id="PF00667">
    <property type="entry name" value="FAD_binding_1"/>
    <property type="match status" value="1"/>
</dbReference>
<comment type="cofactor">
    <cofactor evidence="1">
        <name>FMN</name>
        <dbReference type="ChEBI" id="CHEBI:58210"/>
    </cofactor>
</comment>
<keyword evidence="6" id="KW-0521">NADP</keyword>
<dbReference type="SUPFAM" id="SSF52343">
    <property type="entry name" value="Ferredoxin reductase-like, C-terminal NADP-linked domain"/>
    <property type="match status" value="1"/>
</dbReference>
<evidence type="ECO:0000256" key="5">
    <source>
        <dbReference type="ARBA" id="ARBA00022827"/>
    </source>
</evidence>
<evidence type="ECO:0000256" key="9">
    <source>
        <dbReference type="SAM" id="MobiDB-lite"/>
    </source>
</evidence>
<dbReference type="PANTHER" id="PTHR19384:SF128">
    <property type="entry name" value="NADPH OXIDOREDUCTASE A"/>
    <property type="match status" value="1"/>
</dbReference>
<evidence type="ECO:0000256" key="7">
    <source>
        <dbReference type="ARBA" id="ARBA00023002"/>
    </source>
</evidence>
<dbReference type="InterPro" id="IPR023173">
    <property type="entry name" value="NADPH_Cyt_P450_Rdtase_alpha"/>
</dbReference>
<protein>
    <submittedName>
        <fullName evidence="12">Sulfite reductase subunit alpha</fullName>
    </submittedName>
</protein>
<evidence type="ECO:0000313" key="13">
    <source>
        <dbReference type="Proteomes" id="UP000243140"/>
    </source>
</evidence>
<dbReference type="InterPro" id="IPR029039">
    <property type="entry name" value="Flavoprotein-like_sf"/>
</dbReference>
<gene>
    <name evidence="12" type="ORF">BST29_11680</name>
</gene>
<evidence type="ECO:0000256" key="2">
    <source>
        <dbReference type="ARBA" id="ARBA00001974"/>
    </source>
</evidence>
<evidence type="ECO:0000256" key="8">
    <source>
        <dbReference type="ARBA" id="ARBA00023192"/>
    </source>
</evidence>
<dbReference type="Gene3D" id="3.40.50.360">
    <property type="match status" value="1"/>
</dbReference>
<dbReference type="EMBL" id="MVHV01000010">
    <property type="protein sequence ID" value="ORA82365.1"/>
    <property type="molecule type" value="Genomic_DNA"/>
</dbReference>
<reference evidence="12 13" key="1">
    <citation type="submission" date="2017-02" db="EMBL/GenBank/DDBJ databases">
        <title>The new phylogeny of genus Mycobacterium.</title>
        <authorList>
            <person name="Tortoli E."/>
            <person name="Trovato A."/>
            <person name="Cirillo D.M."/>
        </authorList>
    </citation>
    <scope>NUCLEOTIDE SEQUENCE [LARGE SCALE GENOMIC DNA]</scope>
    <source>
        <strain evidence="12 13">IP1130001</strain>
    </source>
</reference>
<keyword evidence="4" id="KW-0288">FMN</keyword>
<dbReference type="PRINTS" id="PR00371">
    <property type="entry name" value="FPNCR"/>
</dbReference>
<dbReference type="SUPFAM" id="SSF52218">
    <property type="entry name" value="Flavoproteins"/>
    <property type="match status" value="1"/>
</dbReference>
<comment type="cofactor">
    <cofactor evidence="2">
        <name>FAD</name>
        <dbReference type="ChEBI" id="CHEBI:57692"/>
    </cofactor>
</comment>
<evidence type="ECO:0000256" key="3">
    <source>
        <dbReference type="ARBA" id="ARBA00022630"/>
    </source>
</evidence>
<dbReference type="InterPro" id="IPR008254">
    <property type="entry name" value="Flavodoxin/NO_synth"/>
</dbReference>
<keyword evidence="13" id="KW-1185">Reference proteome</keyword>
<evidence type="ECO:0000259" key="11">
    <source>
        <dbReference type="PROSITE" id="PS51384"/>
    </source>
</evidence>
<feature type="domain" description="Flavodoxin-like" evidence="10">
    <location>
        <begin position="9"/>
        <end position="148"/>
    </location>
</feature>
<dbReference type="CDD" id="cd06199">
    <property type="entry name" value="SiR"/>
    <property type="match status" value="1"/>
</dbReference>
<dbReference type="PROSITE" id="PS51384">
    <property type="entry name" value="FAD_FR"/>
    <property type="match status" value="1"/>
</dbReference>
<dbReference type="InterPro" id="IPR017927">
    <property type="entry name" value="FAD-bd_FR_type"/>
</dbReference>
<evidence type="ECO:0000256" key="1">
    <source>
        <dbReference type="ARBA" id="ARBA00001917"/>
    </source>
</evidence>
<name>A0ABX3SRR2_MYCMA</name>
<proteinExistence type="predicted"/>
<dbReference type="InterPro" id="IPR017938">
    <property type="entry name" value="Riboflavin_synthase-like_b-brl"/>
</dbReference>
<evidence type="ECO:0000256" key="4">
    <source>
        <dbReference type="ARBA" id="ARBA00022643"/>
    </source>
</evidence>
<dbReference type="Proteomes" id="UP000243140">
    <property type="component" value="Unassembled WGS sequence"/>
</dbReference>
<dbReference type="PRINTS" id="PR00369">
    <property type="entry name" value="FLAVODOXIN"/>
</dbReference>
<dbReference type="Gene3D" id="2.40.30.10">
    <property type="entry name" value="Translation factors"/>
    <property type="match status" value="1"/>
</dbReference>
<dbReference type="InterPro" id="IPR001433">
    <property type="entry name" value="OxRdtase_FAD/NAD-bd"/>
</dbReference>
<organism evidence="12 13">
    <name type="scientific">Mycobacterium malmoense</name>
    <dbReference type="NCBI Taxonomy" id="1780"/>
    <lineage>
        <taxon>Bacteria</taxon>
        <taxon>Bacillati</taxon>
        <taxon>Actinomycetota</taxon>
        <taxon>Actinomycetes</taxon>
        <taxon>Mycobacteriales</taxon>
        <taxon>Mycobacteriaceae</taxon>
        <taxon>Mycobacterium</taxon>
    </lineage>
</organism>
<sequence>MSVEPDFSLIVGYGSDMGNAEDAAMSFAEAVEQAIGIKAGAVELNQVEPAQLRSATHLVVVVSTFGDGEFPDNATLFWEAISAEDAERLDPLRFAVLALGDSGYELFCNAGRLLDARLEALGATRLAERVDVDGPYEQPAAAWTTDVVKLLAAEHTNTVPTVAVSAAVSARETPSPEPAEQSGRDRNPPFEARVAVNRLLTAPESDKEVRHYELDLTGSGIAYQAGDSIAVHATNDPALVEAILTELGVGPDHVLPDHDEPLGALLTQRLEIRAPSRALQALVASRTHDDPAAAARLSGDAAQANGALGSWLYDKDVLDLIRLSELTSDDVVEVVDTLRPLQFRDYSIASSPLVHPDRVHLTVATVRYTAGERRHGGVASTFLADRCETARVHLRPNHSFRLPAADAPIIMIGPGTGIAPFRGFLQERQATRATGRSWLFFGDRRRATDFLYRDELDGFLKSGTLTRLDVAFSRDCADGGPKCYVQHSMWENSAELFGWLEDGAHVYVCGDAERMAKDVDATLRHIVSRRGGMDTAAAHAYVNELIKNHRYVRDVY</sequence>
<dbReference type="PROSITE" id="PS50902">
    <property type="entry name" value="FLAVODOXIN_LIKE"/>
    <property type="match status" value="1"/>
</dbReference>